<reference evidence="4 5" key="1">
    <citation type="submission" date="2017-04" db="EMBL/GenBank/DDBJ databases">
        <authorList>
            <person name="Afonso C.L."/>
            <person name="Miller P.J."/>
            <person name="Scott M.A."/>
            <person name="Spackman E."/>
            <person name="Goraichik I."/>
            <person name="Dimitrov K.M."/>
            <person name="Suarez D.L."/>
            <person name="Swayne D.E."/>
        </authorList>
    </citation>
    <scope>NUCLEOTIDE SEQUENCE [LARGE SCALE GENOMIC DNA]</scope>
    <source>
        <strain evidence="4 5">DSM 12816</strain>
    </source>
</reference>
<protein>
    <recommendedName>
        <fullName evidence="6">DUF4179 domain-containing protein</fullName>
    </recommendedName>
</protein>
<evidence type="ECO:0000313" key="5">
    <source>
        <dbReference type="Proteomes" id="UP000192790"/>
    </source>
</evidence>
<keyword evidence="5" id="KW-1185">Reference proteome</keyword>
<accession>A0A1W2BIC7</accession>
<keyword evidence="1" id="KW-0812">Transmembrane</keyword>
<dbReference type="RefSeq" id="WP_084234858.1">
    <property type="nucleotide sequence ID" value="NZ_FWXW01000005.1"/>
</dbReference>
<dbReference type="OrthoDB" id="1955285at2"/>
<keyword evidence="1" id="KW-1133">Transmembrane helix</keyword>
<gene>
    <name evidence="4" type="ORF">SAMN02745168_2192</name>
</gene>
<dbReference type="InterPro" id="IPR025436">
    <property type="entry name" value="DUF4179"/>
</dbReference>
<evidence type="ECO:0000313" key="4">
    <source>
        <dbReference type="EMBL" id="SMC72188.1"/>
    </source>
</evidence>
<dbReference type="Proteomes" id="UP000192790">
    <property type="component" value="Unassembled WGS sequence"/>
</dbReference>
<feature type="domain" description="DUF4179" evidence="2">
    <location>
        <begin position="48"/>
        <end position="132"/>
    </location>
</feature>
<sequence length="464" mass="51625">MNRKEEYWNLLKELDTAPPALEHTITRAKARVKRTNRIRRFFTIPVSSIAAFLIAFITIVNVSTTFAMACGQIPLLRELAAAVAFSPSLKAAVENEYVQPMGFEQSENGITMRVEYVIVDQKQLNIFYSLQSQIYSHMDAAPDIESPDGTPMEGYSIISGSFGSENGDLRRITVDFTDGDMPGSLLLTCRVHDNGSDVTAVPVPDDPGNTEAYAEPEPISTFAFPLTFDPTYTGKGEVITLNQIFELNGQQLTATTVEIYPTHIRLNLADSKDNTAWLQSLTFYLENEKGEKFEAITNGITATGSVDSPFMASHRLESSFFSGSRHLTLYITDAVWLDKDMERVKIDLAGGTAETLPEGVELIQAVRGGDGWQLMFAGVERTENASYQLFGTTYYDEAGSKYEYDSWSTETGGYYDEATERHVEAPGGFLVRFALKDYPYDTVFLSPCFSRTVHLETPVEIQVK</sequence>
<evidence type="ECO:0000259" key="3">
    <source>
        <dbReference type="Pfam" id="PF18705"/>
    </source>
</evidence>
<dbReference type="STRING" id="1122930.SAMN02745168_2192"/>
<keyword evidence="1" id="KW-0472">Membrane</keyword>
<evidence type="ECO:0000256" key="1">
    <source>
        <dbReference type="SAM" id="Phobius"/>
    </source>
</evidence>
<feature type="transmembrane region" description="Helical" evidence="1">
    <location>
        <begin position="41"/>
        <end position="60"/>
    </location>
</feature>
<dbReference type="Gene3D" id="2.60.40.1630">
    <property type="entry name" value="bacillus anthracis domain"/>
    <property type="match status" value="1"/>
</dbReference>
<evidence type="ECO:0000259" key="2">
    <source>
        <dbReference type="Pfam" id="PF13786"/>
    </source>
</evidence>
<feature type="domain" description="DUF5643" evidence="3">
    <location>
        <begin position="237"/>
        <end position="347"/>
    </location>
</feature>
<dbReference type="InterPro" id="IPR040680">
    <property type="entry name" value="DUF5643"/>
</dbReference>
<name>A0A1W2BIC7_9FIRM</name>
<dbReference type="Pfam" id="PF18705">
    <property type="entry name" value="DUF5643"/>
    <property type="match status" value="1"/>
</dbReference>
<proteinExistence type="predicted"/>
<dbReference type="AlphaFoldDB" id="A0A1W2BIC7"/>
<evidence type="ECO:0008006" key="6">
    <source>
        <dbReference type="Google" id="ProtNLM"/>
    </source>
</evidence>
<organism evidence="4 5">
    <name type="scientific">Papillibacter cinnamivorans DSM 12816</name>
    <dbReference type="NCBI Taxonomy" id="1122930"/>
    <lineage>
        <taxon>Bacteria</taxon>
        <taxon>Bacillati</taxon>
        <taxon>Bacillota</taxon>
        <taxon>Clostridia</taxon>
        <taxon>Eubacteriales</taxon>
        <taxon>Oscillospiraceae</taxon>
        <taxon>Papillibacter</taxon>
    </lineage>
</organism>
<dbReference type="EMBL" id="FWXW01000005">
    <property type="protein sequence ID" value="SMC72188.1"/>
    <property type="molecule type" value="Genomic_DNA"/>
</dbReference>
<dbReference type="Pfam" id="PF13786">
    <property type="entry name" value="DUF4179"/>
    <property type="match status" value="1"/>
</dbReference>